<dbReference type="EMBL" id="CAFAAX010000011">
    <property type="protein sequence ID" value="CAB4805138.1"/>
    <property type="molecule type" value="Genomic_DNA"/>
</dbReference>
<organism evidence="1">
    <name type="scientific">freshwater metagenome</name>
    <dbReference type="NCBI Taxonomy" id="449393"/>
    <lineage>
        <taxon>unclassified sequences</taxon>
        <taxon>metagenomes</taxon>
        <taxon>ecological metagenomes</taxon>
    </lineage>
</organism>
<name>A0A6J6YCC0_9ZZZZ</name>
<accession>A0A6J6YCC0</accession>
<proteinExistence type="predicted"/>
<reference evidence="1" key="1">
    <citation type="submission" date="2020-05" db="EMBL/GenBank/DDBJ databases">
        <authorList>
            <person name="Chiriac C."/>
            <person name="Salcher M."/>
            <person name="Ghai R."/>
            <person name="Kavagutti S V."/>
        </authorList>
    </citation>
    <scope>NUCLEOTIDE SEQUENCE</scope>
</reference>
<sequence length="36" mass="4093">MAALVLAEAVLEKFGGDGVSETRRNFENYMSNLRFR</sequence>
<gene>
    <name evidence="1" type="ORF">UFOPK3119_00201</name>
</gene>
<dbReference type="Gene3D" id="3.60.150.10">
    <property type="entry name" value="Chorismate synthase AroC"/>
    <property type="match status" value="1"/>
</dbReference>
<dbReference type="InterPro" id="IPR035904">
    <property type="entry name" value="Chorismate_synth_AroC_sf"/>
</dbReference>
<evidence type="ECO:0000313" key="1">
    <source>
        <dbReference type="EMBL" id="CAB4805138.1"/>
    </source>
</evidence>
<dbReference type="AlphaFoldDB" id="A0A6J6YCC0"/>
<protein>
    <submittedName>
        <fullName evidence="1">Unannotated protein</fullName>
    </submittedName>
</protein>